<dbReference type="Proteomes" id="UP000516349">
    <property type="component" value="Chromosome"/>
</dbReference>
<keyword evidence="1 4" id="KW-0560">Oxidoreductase</keyword>
<dbReference type="EMBL" id="CP060244">
    <property type="protein sequence ID" value="QNT78956.1"/>
    <property type="molecule type" value="Genomic_DNA"/>
</dbReference>
<gene>
    <name evidence="6" type="primary">msrA2</name>
    <name evidence="4" type="synonym">msrA</name>
    <name evidence="6" type="ORF">JGUZn3_17380</name>
</gene>
<reference evidence="6 7" key="1">
    <citation type="submission" date="2020-08" db="EMBL/GenBank/DDBJ databases">
        <title>Complete genome sequence of Entomobacter blattae G55GP.</title>
        <authorList>
            <person name="Poehlein A."/>
            <person name="Guzman J."/>
            <person name="Daniel R."/>
            <person name="Vilcinskas A."/>
        </authorList>
    </citation>
    <scope>NUCLEOTIDE SEQUENCE [LARGE SCALE GENOMIC DNA]</scope>
    <source>
        <strain evidence="6 7">G55GP</strain>
    </source>
</reference>
<evidence type="ECO:0000313" key="7">
    <source>
        <dbReference type="Proteomes" id="UP000516349"/>
    </source>
</evidence>
<dbReference type="HAMAP" id="MF_01401">
    <property type="entry name" value="MsrA"/>
    <property type="match status" value="1"/>
</dbReference>
<dbReference type="RefSeq" id="WP_203413170.1">
    <property type="nucleotide sequence ID" value="NZ_CP060244.1"/>
</dbReference>
<comment type="catalytic activity">
    <reaction evidence="2 4">
        <text>L-methionyl-[protein] + [thioredoxin]-disulfide + H2O = L-methionyl-(S)-S-oxide-[protein] + [thioredoxin]-dithiol</text>
        <dbReference type="Rhea" id="RHEA:14217"/>
        <dbReference type="Rhea" id="RHEA-COMP:10698"/>
        <dbReference type="Rhea" id="RHEA-COMP:10700"/>
        <dbReference type="Rhea" id="RHEA-COMP:12313"/>
        <dbReference type="Rhea" id="RHEA-COMP:12315"/>
        <dbReference type="ChEBI" id="CHEBI:15377"/>
        <dbReference type="ChEBI" id="CHEBI:16044"/>
        <dbReference type="ChEBI" id="CHEBI:29950"/>
        <dbReference type="ChEBI" id="CHEBI:44120"/>
        <dbReference type="ChEBI" id="CHEBI:50058"/>
        <dbReference type="EC" id="1.8.4.11"/>
    </reaction>
</comment>
<dbReference type="AlphaFoldDB" id="A0A7H1NT46"/>
<comment type="catalytic activity">
    <reaction evidence="3 4">
        <text>[thioredoxin]-disulfide + L-methionine + H2O = L-methionine (S)-S-oxide + [thioredoxin]-dithiol</text>
        <dbReference type="Rhea" id="RHEA:19993"/>
        <dbReference type="Rhea" id="RHEA-COMP:10698"/>
        <dbReference type="Rhea" id="RHEA-COMP:10700"/>
        <dbReference type="ChEBI" id="CHEBI:15377"/>
        <dbReference type="ChEBI" id="CHEBI:29950"/>
        <dbReference type="ChEBI" id="CHEBI:50058"/>
        <dbReference type="ChEBI" id="CHEBI:57844"/>
        <dbReference type="ChEBI" id="CHEBI:58772"/>
        <dbReference type="EC" id="1.8.4.11"/>
    </reaction>
</comment>
<evidence type="ECO:0000259" key="5">
    <source>
        <dbReference type="Pfam" id="PF01625"/>
    </source>
</evidence>
<dbReference type="InterPro" id="IPR036509">
    <property type="entry name" value="Met_Sox_Rdtase_MsrA_sf"/>
</dbReference>
<dbReference type="Pfam" id="PF01625">
    <property type="entry name" value="PMSR"/>
    <property type="match status" value="1"/>
</dbReference>
<protein>
    <recommendedName>
        <fullName evidence="4">Peptide methionine sulfoxide reductase MsrA</fullName>
        <shortName evidence="4">Protein-methionine-S-oxide reductase</shortName>
        <ecNumber evidence="4">1.8.4.11</ecNumber>
    </recommendedName>
    <alternativeName>
        <fullName evidence="4">Peptide-methionine (S)-S-oxide reductase</fullName>
        <shortName evidence="4">Peptide Met(O) reductase</shortName>
    </alternativeName>
</protein>
<evidence type="ECO:0000256" key="3">
    <source>
        <dbReference type="ARBA" id="ARBA00048782"/>
    </source>
</evidence>
<dbReference type="Gene3D" id="3.30.1060.10">
    <property type="entry name" value="Peptide methionine sulphoxide reductase MsrA"/>
    <property type="match status" value="1"/>
</dbReference>
<dbReference type="EC" id="1.8.4.11" evidence="4"/>
<evidence type="ECO:0000313" key="6">
    <source>
        <dbReference type="EMBL" id="QNT78956.1"/>
    </source>
</evidence>
<feature type="active site" evidence="4">
    <location>
        <position position="13"/>
    </location>
</feature>
<evidence type="ECO:0000256" key="4">
    <source>
        <dbReference type="HAMAP-Rule" id="MF_01401"/>
    </source>
</evidence>
<dbReference type="SUPFAM" id="SSF55068">
    <property type="entry name" value="Peptide methionine sulfoxide reductase"/>
    <property type="match status" value="1"/>
</dbReference>
<feature type="domain" description="Peptide methionine sulphoxide reductase MsrA" evidence="5">
    <location>
        <begin position="7"/>
        <end position="159"/>
    </location>
</feature>
<comment type="similarity">
    <text evidence="4">Belongs to the MsrA Met sulfoxide reductase family.</text>
</comment>
<dbReference type="InterPro" id="IPR002569">
    <property type="entry name" value="Met_Sox_Rdtase_MsrA_dom"/>
</dbReference>
<organism evidence="6 7">
    <name type="scientific">Entomobacter blattae</name>
    <dbReference type="NCBI Taxonomy" id="2762277"/>
    <lineage>
        <taxon>Bacteria</taxon>
        <taxon>Pseudomonadati</taxon>
        <taxon>Pseudomonadota</taxon>
        <taxon>Alphaproteobacteria</taxon>
        <taxon>Acetobacterales</taxon>
        <taxon>Acetobacteraceae</taxon>
        <taxon>Entomobacter</taxon>
    </lineage>
</organism>
<accession>A0A7H1NT46</accession>
<keyword evidence="7" id="KW-1185">Reference proteome</keyword>
<dbReference type="PANTHER" id="PTHR43774">
    <property type="entry name" value="PEPTIDE METHIONINE SULFOXIDE REDUCTASE"/>
    <property type="match status" value="1"/>
</dbReference>
<proteinExistence type="inferred from homology"/>
<evidence type="ECO:0000256" key="2">
    <source>
        <dbReference type="ARBA" id="ARBA00047806"/>
    </source>
</evidence>
<sequence length="178" mass="19842">MTEKRSIILGGGCFWCIEAIYKDLKGVIAVKSGYAGGDVPNPTYEQVCTGATGHAEVVKVTYLSEEIPLEMLLNIFFTVHDPTTLNQQGPDKGTQYRSIVITSNAEETQTVKDVLQQVAQAGLWKNPIVTQIQERKTFYPAEVSHDDYFALNPQSAYCQAVVAPKVYKFRQSYLDLLK</sequence>
<comment type="function">
    <text evidence="4">Has an important function as a repair enzyme for proteins that have been inactivated by oxidation. Catalyzes the reversible oxidation-reduction of methionine sulfoxide in proteins to methionine.</text>
</comment>
<dbReference type="NCBIfam" id="TIGR00401">
    <property type="entry name" value="msrA"/>
    <property type="match status" value="1"/>
</dbReference>
<dbReference type="KEGG" id="ebla:JGUZn3_17380"/>
<dbReference type="PANTHER" id="PTHR43774:SF1">
    <property type="entry name" value="PEPTIDE METHIONINE SULFOXIDE REDUCTASE MSRA 2"/>
    <property type="match status" value="1"/>
</dbReference>
<evidence type="ECO:0000256" key="1">
    <source>
        <dbReference type="ARBA" id="ARBA00023002"/>
    </source>
</evidence>
<name>A0A7H1NT46_9PROT</name>
<dbReference type="GO" id="GO:0008113">
    <property type="term" value="F:peptide-methionine (S)-S-oxide reductase activity"/>
    <property type="evidence" value="ECO:0007669"/>
    <property type="project" value="UniProtKB-UniRule"/>
</dbReference>